<dbReference type="AlphaFoldDB" id="A0ABC8WKR0"/>
<evidence type="ECO:0000256" key="7">
    <source>
        <dbReference type="ARBA" id="ARBA00022989"/>
    </source>
</evidence>
<evidence type="ECO:0000256" key="5">
    <source>
        <dbReference type="ARBA" id="ARBA00022692"/>
    </source>
</evidence>
<keyword evidence="9" id="KW-0472">Membrane</keyword>
<keyword evidence="3" id="KW-0444">Lipid biosynthesis</keyword>
<evidence type="ECO:0000313" key="12">
    <source>
        <dbReference type="Proteomes" id="UP001497457"/>
    </source>
</evidence>
<evidence type="ECO:0000256" key="1">
    <source>
        <dbReference type="ARBA" id="ARBA00004477"/>
    </source>
</evidence>
<comment type="similarity">
    <text evidence="2">Belongs to the diacylglycerol acyltransferase family.</text>
</comment>
<gene>
    <name evidence="11" type="ORF">URODEC1_LOCUS14745</name>
</gene>
<reference evidence="11 12" key="2">
    <citation type="submission" date="2024-10" db="EMBL/GenBank/DDBJ databases">
        <authorList>
            <person name="Ryan C."/>
        </authorList>
    </citation>
    <scope>NUCLEOTIDE SEQUENCE [LARGE SCALE GENOMIC DNA]</scope>
</reference>
<keyword evidence="8" id="KW-0443">Lipid metabolism</keyword>
<comment type="subcellular location">
    <subcellularLocation>
        <location evidence="1">Endoplasmic reticulum membrane</location>
        <topology evidence="1">Multi-pass membrane protein</topology>
    </subcellularLocation>
</comment>
<organism evidence="11 12">
    <name type="scientific">Urochloa decumbens</name>
    <dbReference type="NCBI Taxonomy" id="240449"/>
    <lineage>
        <taxon>Eukaryota</taxon>
        <taxon>Viridiplantae</taxon>
        <taxon>Streptophyta</taxon>
        <taxon>Embryophyta</taxon>
        <taxon>Tracheophyta</taxon>
        <taxon>Spermatophyta</taxon>
        <taxon>Magnoliopsida</taxon>
        <taxon>Liliopsida</taxon>
        <taxon>Poales</taxon>
        <taxon>Poaceae</taxon>
        <taxon>PACMAD clade</taxon>
        <taxon>Panicoideae</taxon>
        <taxon>Panicodae</taxon>
        <taxon>Paniceae</taxon>
        <taxon>Melinidinae</taxon>
        <taxon>Urochloa</taxon>
    </lineage>
</organism>
<dbReference type="Pfam" id="PF03982">
    <property type="entry name" value="DAGAT"/>
    <property type="match status" value="1"/>
</dbReference>
<reference evidence="12" key="1">
    <citation type="submission" date="2024-06" db="EMBL/GenBank/DDBJ databases">
        <authorList>
            <person name="Ryan C."/>
        </authorList>
    </citation>
    <scope>NUCLEOTIDE SEQUENCE [LARGE SCALE GENOMIC DNA]</scope>
</reference>
<evidence type="ECO:0000313" key="11">
    <source>
        <dbReference type="EMBL" id="CAL4911036.1"/>
    </source>
</evidence>
<dbReference type="InterPro" id="IPR007130">
    <property type="entry name" value="DAGAT"/>
</dbReference>
<evidence type="ECO:0000256" key="4">
    <source>
        <dbReference type="ARBA" id="ARBA00022679"/>
    </source>
</evidence>
<dbReference type="PANTHER" id="PTHR12317:SF65">
    <property type="entry name" value="ACYLTRANSFERASE"/>
    <property type="match status" value="1"/>
</dbReference>
<keyword evidence="6" id="KW-0256">Endoplasmic reticulum</keyword>
<evidence type="ECO:0008006" key="13">
    <source>
        <dbReference type="Google" id="ProtNLM"/>
    </source>
</evidence>
<dbReference type="GO" id="GO:0004144">
    <property type="term" value="F:diacylglycerol O-acyltransferase activity"/>
    <property type="evidence" value="ECO:0007669"/>
    <property type="project" value="UniProtKB-ARBA"/>
</dbReference>
<evidence type="ECO:0000256" key="2">
    <source>
        <dbReference type="ARBA" id="ARBA00005420"/>
    </source>
</evidence>
<proteinExistence type="inferred from homology"/>
<evidence type="ECO:0000256" key="10">
    <source>
        <dbReference type="ARBA" id="ARBA00023315"/>
    </source>
</evidence>
<dbReference type="GO" id="GO:0019432">
    <property type="term" value="P:triglyceride biosynthetic process"/>
    <property type="evidence" value="ECO:0007669"/>
    <property type="project" value="UniProtKB-ARBA"/>
</dbReference>
<keyword evidence="12" id="KW-1185">Reference proteome</keyword>
<evidence type="ECO:0000256" key="6">
    <source>
        <dbReference type="ARBA" id="ARBA00022824"/>
    </source>
</evidence>
<evidence type="ECO:0000256" key="9">
    <source>
        <dbReference type="ARBA" id="ARBA00023136"/>
    </source>
</evidence>
<keyword evidence="4" id="KW-0808">Transferase</keyword>
<protein>
    <recommendedName>
        <fullName evidence="13">Diacylglycerol acyltransferase</fullName>
    </recommendedName>
</protein>
<evidence type="ECO:0000256" key="8">
    <source>
        <dbReference type="ARBA" id="ARBA00023098"/>
    </source>
</evidence>
<evidence type="ECO:0000256" key="3">
    <source>
        <dbReference type="ARBA" id="ARBA00022516"/>
    </source>
</evidence>
<dbReference type="EMBL" id="OZ075122">
    <property type="protein sequence ID" value="CAL4911036.1"/>
    <property type="molecule type" value="Genomic_DNA"/>
</dbReference>
<accession>A0ABC8WKR0</accession>
<sequence length="228" mass="25878">MFAPVNGTSKWGRSIARFICRYGLGYFPVTLHVEQYEAFDPKRAYVFGYEPHSVVPLGAWALTDLISCLPVPKMKILTTSAAFYVPFMRQIWMWLGSVPATRESFSSYLADGYSCVVSPGGLRETLYMNPGSENNAYRWWNPNINLLTRIATALKSLPVFYWGRFGTPIPYRSPMHVFVGKPILVEKKDQPTTSEVNEVHGLFVTALHELFEKNKAKAGYPDLHLQIM</sequence>
<dbReference type="Proteomes" id="UP001497457">
    <property type="component" value="Chromosome 12b"/>
</dbReference>
<dbReference type="GO" id="GO:0005789">
    <property type="term" value="C:endoplasmic reticulum membrane"/>
    <property type="evidence" value="ECO:0007669"/>
    <property type="project" value="UniProtKB-SubCell"/>
</dbReference>
<keyword evidence="10" id="KW-0012">Acyltransferase</keyword>
<keyword evidence="7" id="KW-1133">Transmembrane helix</keyword>
<keyword evidence="5" id="KW-0812">Transmembrane</keyword>
<name>A0ABC8WKR0_9POAL</name>
<dbReference type="PANTHER" id="PTHR12317">
    <property type="entry name" value="DIACYLGLYCEROL O-ACYLTRANSFERASE"/>
    <property type="match status" value="1"/>
</dbReference>